<name>A0A0U5B657_9BACT</name>
<dbReference type="GO" id="GO:0004803">
    <property type="term" value="F:transposase activity"/>
    <property type="evidence" value="ECO:0007669"/>
    <property type="project" value="UniProtKB-UniRule"/>
</dbReference>
<comment type="similarity">
    <text evidence="2 6">Belongs to the transposase mutator family.</text>
</comment>
<evidence type="ECO:0000313" key="8">
    <source>
        <dbReference type="Proteomes" id="UP000068196"/>
    </source>
</evidence>
<evidence type="ECO:0000256" key="5">
    <source>
        <dbReference type="ARBA" id="ARBA00023172"/>
    </source>
</evidence>
<dbReference type="Proteomes" id="UP000068196">
    <property type="component" value="Chromosome"/>
</dbReference>
<keyword evidence="3 6" id="KW-0815">Transposition</keyword>
<reference evidence="7 8" key="1">
    <citation type="journal article" date="2016" name="Int. J. Syst. Evol. Microbiol.">
        <title>Caldimicrobium thiodismutans sp. nov., a sulfur-disproportionating bacterium isolated from a hot spring, and emended description of the genus Caldimicrobium.</title>
        <authorList>
            <person name="Kojima H."/>
            <person name="Umezawa K."/>
            <person name="Fukui M."/>
        </authorList>
    </citation>
    <scope>NUCLEOTIDE SEQUENCE [LARGE SCALE GENOMIC DNA]</scope>
    <source>
        <strain evidence="7 8">TF1</strain>
    </source>
</reference>
<dbReference type="GO" id="GO:0003677">
    <property type="term" value="F:DNA binding"/>
    <property type="evidence" value="ECO:0007669"/>
    <property type="project" value="UniProtKB-UniRule"/>
</dbReference>
<keyword evidence="8" id="KW-1185">Reference proteome</keyword>
<dbReference type="KEGG" id="cthi:THC_1197"/>
<comment type="function">
    <text evidence="1 6">Required for the transposition of the insertion element.</text>
</comment>
<evidence type="ECO:0000256" key="1">
    <source>
        <dbReference type="ARBA" id="ARBA00002190"/>
    </source>
</evidence>
<proteinExistence type="inferred from homology"/>
<keyword evidence="5 6" id="KW-0233">DNA recombination</keyword>
<evidence type="ECO:0000313" key="7">
    <source>
        <dbReference type="EMBL" id="BAU23568.1"/>
    </source>
</evidence>
<dbReference type="NCBIfam" id="NF033543">
    <property type="entry name" value="transpos_IS256"/>
    <property type="match status" value="1"/>
</dbReference>
<keyword evidence="6" id="KW-0814">Transposable element</keyword>
<dbReference type="OrthoDB" id="9779930at2"/>
<dbReference type="RefSeq" id="WP_068514736.1">
    <property type="nucleotide sequence ID" value="NZ_AP014945.1"/>
</dbReference>
<accession>A0A0U5B657</accession>
<dbReference type="PANTHER" id="PTHR33217:SF8">
    <property type="entry name" value="MUTATOR FAMILY TRANSPOSASE"/>
    <property type="match status" value="1"/>
</dbReference>
<dbReference type="PANTHER" id="PTHR33217">
    <property type="entry name" value="TRANSPOSASE FOR INSERTION SEQUENCE ELEMENT IS1081"/>
    <property type="match status" value="1"/>
</dbReference>
<sequence>MKDPLYENLKIIIQHPEKKKILENLLFKEIKNMIKNLLETLILEERRIFCEEMDDVGNGYFLRSLKTPFGEIKNLRVARTRKKNFKTAIFEPYSREFLYLDELIYYMYAGGCSTRDVANTLEKIYGVKYSPTSISRITSVVTKKIEEFKNAPITKWYPVLYVDGTYLKVRRGGVTENEVVYFVAGLSEDGHKEILGYWIPGGSGESALNWKEIFKELYKRGLKEPLLVVGDNLPGLEEAVKLIYPLADFQSCVLHKIRNTLNRVRKRERAAVAEDLKEIYERHDEREWKLGFERFKRKWERIYPDIIRSWERDLDKLMVYLKYPYPLRRFIYTTNALERFIKEVKRRVKVIEVFPSEGSVDKIVYLVVEEMNEKYRSRRLKNFERIIEELRGERRARYGSGEIKIITNEKEFYTQKS</sequence>
<dbReference type="Pfam" id="PF00872">
    <property type="entry name" value="Transposase_mut"/>
    <property type="match status" value="1"/>
</dbReference>
<keyword evidence="4 6" id="KW-0238">DNA-binding</keyword>
<evidence type="ECO:0000256" key="4">
    <source>
        <dbReference type="ARBA" id="ARBA00023125"/>
    </source>
</evidence>
<reference evidence="8" key="2">
    <citation type="journal article" date="2016" name="Int. J. Syst. Evol. Microbiol.">
        <title>Caldimicrobium thiodismutans sp. nov., a sulfur-disproportionating bacterium isolated from a hot spring.</title>
        <authorList>
            <person name="Kojima H."/>
            <person name="Umezawa K."/>
            <person name="Fukui M."/>
        </authorList>
    </citation>
    <scope>NUCLEOTIDE SEQUENCE [LARGE SCALE GENOMIC DNA]</scope>
    <source>
        <strain evidence="8">TF1</strain>
    </source>
</reference>
<evidence type="ECO:0000256" key="3">
    <source>
        <dbReference type="ARBA" id="ARBA00022578"/>
    </source>
</evidence>
<protein>
    <recommendedName>
        <fullName evidence="6">Mutator family transposase</fullName>
    </recommendedName>
</protein>
<evidence type="ECO:0000256" key="6">
    <source>
        <dbReference type="RuleBase" id="RU365089"/>
    </source>
</evidence>
<gene>
    <name evidence="7" type="ORF">THC_1197</name>
</gene>
<dbReference type="GO" id="GO:0006313">
    <property type="term" value="P:DNA transposition"/>
    <property type="evidence" value="ECO:0007669"/>
    <property type="project" value="UniProtKB-UniRule"/>
</dbReference>
<evidence type="ECO:0000256" key="2">
    <source>
        <dbReference type="ARBA" id="ARBA00010961"/>
    </source>
</evidence>
<dbReference type="InterPro" id="IPR001207">
    <property type="entry name" value="Transposase_mutator"/>
</dbReference>
<dbReference type="STRING" id="1653476.THC_1197"/>
<organism evidence="7 8">
    <name type="scientific">Caldimicrobium thiodismutans</name>
    <dbReference type="NCBI Taxonomy" id="1653476"/>
    <lineage>
        <taxon>Bacteria</taxon>
        <taxon>Pseudomonadati</taxon>
        <taxon>Thermodesulfobacteriota</taxon>
        <taxon>Thermodesulfobacteria</taxon>
        <taxon>Thermodesulfobacteriales</taxon>
        <taxon>Thermodesulfobacteriaceae</taxon>
        <taxon>Caldimicrobium</taxon>
    </lineage>
</organism>
<dbReference type="EMBL" id="AP014945">
    <property type="protein sequence ID" value="BAU23568.1"/>
    <property type="molecule type" value="Genomic_DNA"/>
</dbReference>
<dbReference type="AlphaFoldDB" id="A0A0U5B657"/>